<reference evidence="5" key="1">
    <citation type="submission" date="2016-12" db="EMBL/GenBank/DDBJ databases">
        <authorList>
            <person name="Jung M.Y."/>
            <person name="Lee S.H."/>
        </authorList>
    </citation>
    <scope>NUCLEOTIDE SEQUENCE [LARGE SCALE GENOMIC DNA]</scope>
    <source>
        <strain evidence="5">WiKim39</strain>
    </source>
</reference>
<protein>
    <submittedName>
        <fullName evidence="4">Recombinase XerD</fullName>
    </submittedName>
</protein>
<dbReference type="AlphaFoldDB" id="A0A1P8Q4Q7"/>
<evidence type="ECO:0000259" key="3">
    <source>
        <dbReference type="PROSITE" id="PS51900"/>
    </source>
</evidence>
<dbReference type="Pfam" id="PF13495">
    <property type="entry name" value="Phage_int_SAM_4"/>
    <property type="match status" value="1"/>
</dbReference>
<evidence type="ECO:0000256" key="1">
    <source>
        <dbReference type="ARBA" id="ARBA00023125"/>
    </source>
</evidence>
<feature type="domain" description="Core-binding (CB)" evidence="3">
    <location>
        <begin position="1"/>
        <end position="92"/>
    </location>
</feature>
<dbReference type="Proteomes" id="UP000187499">
    <property type="component" value="Chromosome"/>
</dbReference>
<dbReference type="SUPFAM" id="SSF56349">
    <property type="entry name" value="DNA breaking-rejoining enzymes"/>
    <property type="match status" value="1"/>
</dbReference>
<evidence type="ECO:0000313" key="5">
    <source>
        <dbReference type="Proteomes" id="UP000187499"/>
    </source>
</evidence>
<keyword evidence="5" id="KW-1185">Reference proteome</keyword>
<dbReference type="InterPro" id="IPR011010">
    <property type="entry name" value="DNA_brk_join_enz"/>
</dbReference>
<evidence type="ECO:0000256" key="2">
    <source>
        <dbReference type="PROSITE-ProRule" id="PRU01248"/>
    </source>
</evidence>
<dbReference type="GO" id="GO:0003677">
    <property type="term" value="F:DNA binding"/>
    <property type="evidence" value="ECO:0007669"/>
    <property type="project" value="UniProtKB-UniRule"/>
</dbReference>
<dbReference type="InterPro" id="IPR010998">
    <property type="entry name" value="Integrase_recombinase_N"/>
</dbReference>
<dbReference type="KEGG" id="lalw:BTM29_09875"/>
<dbReference type="InterPro" id="IPR004107">
    <property type="entry name" value="Integrase_SAM-like_N"/>
</dbReference>
<dbReference type="EMBL" id="CP019323">
    <property type="protein sequence ID" value="APX72838.1"/>
    <property type="molecule type" value="Genomic_DNA"/>
</dbReference>
<dbReference type="GO" id="GO:0015074">
    <property type="term" value="P:DNA integration"/>
    <property type="evidence" value="ECO:0007669"/>
    <property type="project" value="InterPro"/>
</dbReference>
<name>A0A1P8Q4Q7_9LACO</name>
<dbReference type="STRING" id="1847728.BTM29_09875"/>
<organism evidence="4 5">
    <name type="scientific">Companilactobacillus allii</name>
    <dbReference type="NCBI Taxonomy" id="1847728"/>
    <lineage>
        <taxon>Bacteria</taxon>
        <taxon>Bacillati</taxon>
        <taxon>Bacillota</taxon>
        <taxon>Bacilli</taxon>
        <taxon>Lactobacillales</taxon>
        <taxon>Lactobacillaceae</taxon>
        <taxon>Companilactobacillus</taxon>
    </lineage>
</organism>
<proteinExistence type="predicted"/>
<keyword evidence="1 2" id="KW-0238">DNA-binding</keyword>
<evidence type="ECO:0000313" key="4">
    <source>
        <dbReference type="EMBL" id="APX72838.1"/>
    </source>
</evidence>
<accession>A0A1P8Q4Q7</accession>
<sequence>MSKIPYLTGFNAYLKTRHISKRAHVEYMNSLNDFFSYTIQHNDDYKISEDIKDVHEMDVRLFKTFMLENLKLSPSTVNKVISNLNVYFKYLFGIKKTPEIPTLYVNSVVVPKQSDFPVDVFQNLPKYLNSDLSIYTRLMILIISKGFNYKEALEPDFYKEFEELKFTTIEKKFLEIYQAFITPLRSYWGNQNLFLSRNKGANSPLLSVSALHRDLKRDSEATNLDLSPKKLYTTFILLALSTNDLSDNQDRALEALETASLLYYRRLKREVNFMNDGRE</sequence>
<dbReference type="Gene3D" id="1.10.150.130">
    <property type="match status" value="1"/>
</dbReference>
<gene>
    <name evidence="4" type="ORF">BTM29_09875</name>
</gene>
<dbReference type="PROSITE" id="PS51900">
    <property type="entry name" value="CB"/>
    <property type="match status" value="1"/>
</dbReference>
<dbReference type="OrthoDB" id="2328477at2"/>
<dbReference type="InterPro" id="IPR044068">
    <property type="entry name" value="CB"/>
</dbReference>
<dbReference type="RefSeq" id="WP_076616896.1">
    <property type="nucleotide sequence ID" value="NZ_CP019323.1"/>
</dbReference>